<dbReference type="Proteomes" id="UP000178646">
    <property type="component" value="Unassembled WGS sequence"/>
</dbReference>
<dbReference type="InterPro" id="IPR029063">
    <property type="entry name" value="SAM-dependent_MTases_sf"/>
</dbReference>
<evidence type="ECO:0000313" key="3">
    <source>
        <dbReference type="EMBL" id="OHA48795.1"/>
    </source>
</evidence>
<dbReference type="InterPro" id="IPR013216">
    <property type="entry name" value="Methyltransf_11"/>
</dbReference>
<dbReference type="SUPFAM" id="SSF53335">
    <property type="entry name" value="S-adenosyl-L-methionine-dependent methyltransferases"/>
    <property type="match status" value="1"/>
</dbReference>
<dbReference type="AlphaFoldDB" id="A0A1G2PKB4"/>
<dbReference type="Gene3D" id="3.40.50.150">
    <property type="entry name" value="Vaccinia Virus protein VP39"/>
    <property type="match status" value="1"/>
</dbReference>
<dbReference type="EMBL" id="MHSU01000040">
    <property type="protein sequence ID" value="OHA48795.1"/>
    <property type="molecule type" value="Genomic_DNA"/>
</dbReference>
<comment type="caution">
    <text evidence="3">The sequence shown here is derived from an EMBL/GenBank/DDBJ whole genome shotgun (WGS) entry which is preliminary data.</text>
</comment>
<proteinExistence type="predicted"/>
<evidence type="ECO:0000313" key="4">
    <source>
        <dbReference type="Proteomes" id="UP000178646"/>
    </source>
</evidence>
<reference evidence="3 4" key="1">
    <citation type="journal article" date="2016" name="Nat. Commun.">
        <title>Thousands of microbial genomes shed light on interconnected biogeochemical processes in an aquifer system.</title>
        <authorList>
            <person name="Anantharaman K."/>
            <person name="Brown C.T."/>
            <person name="Hug L.A."/>
            <person name="Sharon I."/>
            <person name="Castelle C.J."/>
            <person name="Probst A.J."/>
            <person name="Thomas B.C."/>
            <person name="Singh A."/>
            <person name="Wilkins M.J."/>
            <person name="Karaoz U."/>
            <person name="Brodie E.L."/>
            <person name="Williams K.H."/>
            <person name="Hubbard S.S."/>
            <person name="Banfield J.F."/>
        </authorList>
    </citation>
    <scope>NUCLEOTIDE SEQUENCE [LARGE SCALE GENOMIC DNA]</scope>
</reference>
<dbReference type="CDD" id="cd02440">
    <property type="entry name" value="AdoMet_MTases"/>
    <property type="match status" value="1"/>
</dbReference>
<accession>A0A1G2PKB4</accession>
<dbReference type="Pfam" id="PF08241">
    <property type="entry name" value="Methyltransf_11"/>
    <property type="match status" value="1"/>
</dbReference>
<organism evidence="3 4">
    <name type="scientific">Candidatus Terrybacteria bacterium RIFCSPHIGHO2_02_41_19</name>
    <dbReference type="NCBI Taxonomy" id="1802364"/>
    <lineage>
        <taxon>Bacteria</taxon>
        <taxon>Candidatus Terryibacteriota</taxon>
    </lineage>
</organism>
<dbReference type="GO" id="GO:0008757">
    <property type="term" value="F:S-adenosylmethionine-dependent methyltransferase activity"/>
    <property type="evidence" value="ECO:0007669"/>
    <property type="project" value="InterPro"/>
</dbReference>
<protein>
    <recommendedName>
        <fullName evidence="2">Methyltransferase type 11 domain-containing protein</fullName>
    </recommendedName>
</protein>
<feature type="domain" description="Methyltransferase type 11" evidence="2">
    <location>
        <begin position="52"/>
        <end position="150"/>
    </location>
</feature>
<gene>
    <name evidence="3" type="ORF">A2W59_02095</name>
</gene>
<name>A0A1G2PKB4_9BACT</name>
<sequence length="217" mass="25535">MIKIPKKQNIQQTNPEDPTKRYYQPFLRHFYSKRLRLALNCLPEGEKYEKILDMGYGGGIFFLELHQRCKKLYGMDTFGEEGKEKVRKMMAKEKIDAELITGSMTKTPFPDNFFDVVFCISALEHLEPEELETAILEIKRITKENGLVILGFPSGRKLMQTYCMIVQKNLHFDFHRSSHELIIKNANKHLKIEEIKSFFKFLPIYYVLKCRKQTSAL</sequence>
<evidence type="ECO:0000256" key="1">
    <source>
        <dbReference type="SAM" id="MobiDB-lite"/>
    </source>
</evidence>
<evidence type="ECO:0000259" key="2">
    <source>
        <dbReference type="Pfam" id="PF08241"/>
    </source>
</evidence>
<feature type="region of interest" description="Disordered" evidence="1">
    <location>
        <begin position="1"/>
        <end position="20"/>
    </location>
</feature>